<dbReference type="Gene3D" id="2.60.40.10">
    <property type="entry name" value="Immunoglobulins"/>
    <property type="match status" value="1"/>
</dbReference>
<comment type="caution">
    <text evidence="1">The sequence shown here is derived from an EMBL/GenBank/DDBJ whole genome shotgun (WGS) entry which is preliminary data.</text>
</comment>
<evidence type="ECO:0000313" key="2">
    <source>
        <dbReference type="Proteomes" id="UP001187343"/>
    </source>
</evidence>
<dbReference type="Proteomes" id="UP001187343">
    <property type="component" value="Unassembled WGS sequence"/>
</dbReference>
<sequence length="215" mass="23587">MILFVVVTFWIGIAAYAAVASAAGVEDDNEIESLTVFEGGNLTISIHIEKSDKDLQILLIHGKGSSKELIAQIICNNGTCEKTQKWRSISLKSDGENVTLSLMNVSYNQTGLYEVRQPSSKRHENNIYKVTVCEPPLSSISPEKTASAMYSESHEPFIAGISAGAVVLALVVIVGAAIFVIYRKPGKGHFGEVPQERDTEDIRWHRSQRDCASYL</sequence>
<reference evidence="1" key="1">
    <citation type="submission" date="2023-08" db="EMBL/GenBank/DDBJ databases">
        <title>Chromosome-level Genome Assembly of mud carp (Cirrhinus molitorella).</title>
        <authorList>
            <person name="Liu H."/>
        </authorList>
    </citation>
    <scope>NUCLEOTIDE SEQUENCE</scope>
    <source>
        <strain evidence="1">Prfri</strain>
        <tissue evidence="1">Muscle</tissue>
    </source>
</reference>
<dbReference type="InterPro" id="IPR036179">
    <property type="entry name" value="Ig-like_dom_sf"/>
</dbReference>
<dbReference type="InterPro" id="IPR013106">
    <property type="entry name" value="Ig_V-set"/>
</dbReference>
<protein>
    <submittedName>
        <fullName evidence="1">Uncharacterized protein</fullName>
    </submittedName>
</protein>
<dbReference type="InterPro" id="IPR013783">
    <property type="entry name" value="Ig-like_fold"/>
</dbReference>
<accession>A0AA88TT19</accession>
<dbReference type="SUPFAM" id="SSF48726">
    <property type="entry name" value="Immunoglobulin"/>
    <property type="match status" value="1"/>
</dbReference>
<dbReference type="AlphaFoldDB" id="A0AA88TT19"/>
<dbReference type="Pfam" id="PF07686">
    <property type="entry name" value="V-set"/>
    <property type="match status" value="1"/>
</dbReference>
<evidence type="ECO:0000313" key="1">
    <source>
        <dbReference type="EMBL" id="KAK2886174.1"/>
    </source>
</evidence>
<gene>
    <name evidence="1" type="ORF">Q8A67_017011</name>
</gene>
<keyword evidence="2" id="KW-1185">Reference proteome</keyword>
<proteinExistence type="predicted"/>
<organism evidence="1 2">
    <name type="scientific">Cirrhinus molitorella</name>
    <name type="common">mud carp</name>
    <dbReference type="NCBI Taxonomy" id="172907"/>
    <lineage>
        <taxon>Eukaryota</taxon>
        <taxon>Metazoa</taxon>
        <taxon>Chordata</taxon>
        <taxon>Craniata</taxon>
        <taxon>Vertebrata</taxon>
        <taxon>Euteleostomi</taxon>
        <taxon>Actinopterygii</taxon>
        <taxon>Neopterygii</taxon>
        <taxon>Teleostei</taxon>
        <taxon>Ostariophysi</taxon>
        <taxon>Cypriniformes</taxon>
        <taxon>Cyprinidae</taxon>
        <taxon>Labeoninae</taxon>
        <taxon>Labeonini</taxon>
        <taxon>Cirrhinus</taxon>
    </lineage>
</organism>
<dbReference type="EMBL" id="JAUYZG010000016">
    <property type="protein sequence ID" value="KAK2886174.1"/>
    <property type="molecule type" value="Genomic_DNA"/>
</dbReference>
<name>A0AA88TT19_9TELE</name>